<dbReference type="Proteomes" id="UP000062645">
    <property type="component" value="Chromosome"/>
</dbReference>
<evidence type="ECO:0000313" key="2">
    <source>
        <dbReference type="Proteomes" id="UP000062645"/>
    </source>
</evidence>
<dbReference type="OrthoDB" id="488374at2"/>
<sequence>MNIGELRQELKTWLSGKLRIDCWGLGLPDSINSSDKPPSIGLDKPALDITFLESQGFGKQRIVTTETVIPFQVIYRFDASWKYDDLPRSDAETILTQILFELQTPSCINFDISQLEPSGSVSIAEHKNGDKLLIFEIDIKAQFPLENTVINTKIFAP</sequence>
<dbReference type="KEGG" id="npz:ACX27_04220"/>
<reference evidence="2" key="1">
    <citation type="submission" date="2015-07" db="EMBL/GenBank/DDBJ databases">
        <title>Genome Of Nitrogen-Fixing Cyanobacterium Nostoc piscinale CENA21 From Solimoes/Amazon River Floodplain Sediments And Comparative Genomics To Uncover Biosynthetic Natural Products Potential.</title>
        <authorList>
            <person name="Leao T.F."/>
            <person name="Leao P.N."/>
            <person name="Guimaraes P.I."/>
            <person name="de Melo A.G.C."/>
            <person name="Ramos R.T.J."/>
            <person name="Silva A."/>
            <person name="Fiore M.F."/>
            <person name="Schneider M.P.C."/>
        </authorList>
    </citation>
    <scope>NUCLEOTIDE SEQUENCE [LARGE SCALE GENOMIC DNA]</scope>
    <source>
        <strain evidence="2">CENA21</strain>
    </source>
</reference>
<name>A0A0M4TIA1_9NOSO</name>
<dbReference type="PATRIC" id="fig|224013.5.peg.1013"/>
<keyword evidence="2" id="KW-1185">Reference proteome</keyword>
<protein>
    <submittedName>
        <fullName evidence="1">Uncharacterized protein</fullName>
    </submittedName>
</protein>
<dbReference type="RefSeq" id="WP_062288868.1">
    <property type="nucleotide sequence ID" value="NZ_CP012036.1"/>
</dbReference>
<gene>
    <name evidence="1" type="ORF">ACX27_04220</name>
</gene>
<reference evidence="1 2" key="2">
    <citation type="journal article" date="2016" name="Genome Announc.">
        <title>Draft Genome Sequence of the N2-Fixing Cyanobacterium Nostoc piscinale CENA21, Isolated from the Brazilian Amazon Floodplain.</title>
        <authorList>
            <person name="Leao T."/>
            <person name="Guimaraes P.I."/>
            <person name="de Melo A.G."/>
            <person name="Ramos R.T."/>
            <person name="Leao P.N."/>
            <person name="Silva A."/>
            <person name="Fiore M.F."/>
            <person name="Schneider M.P."/>
        </authorList>
    </citation>
    <scope>NUCLEOTIDE SEQUENCE [LARGE SCALE GENOMIC DNA]</scope>
    <source>
        <strain evidence="1 2">CENA21</strain>
    </source>
</reference>
<dbReference type="EMBL" id="CP012036">
    <property type="protein sequence ID" value="ALF52236.1"/>
    <property type="molecule type" value="Genomic_DNA"/>
</dbReference>
<dbReference type="AlphaFoldDB" id="A0A0M4TIA1"/>
<organism evidence="1 2">
    <name type="scientific">Nostoc piscinale CENA21</name>
    <dbReference type="NCBI Taxonomy" id="224013"/>
    <lineage>
        <taxon>Bacteria</taxon>
        <taxon>Bacillati</taxon>
        <taxon>Cyanobacteriota</taxon>
        <taxon>Cyanophyceae</taxon>
        <taxon>Nostocales</taxon>
        <taxon>Nostocaceae</taxon>
        <taxon>Nostoc</taxon>
    </lineage>
</organism>
<evidence type="ECO:0000313" key="1">
    <source>
        <dbReference type="EMBL" id="ALF52236.1"/>
    </source>
</evidence>
<accession>A0A0M4TIA1</accession>
<dbReference type="STRING" id="224013.ACX27_04220"/>
<proteinExistence type="predicted"/>